<dbReference type="Proteomes" id="UP000828390">
    <property type="component" value="Unassembled WGS sequence"/>
</dbReference>
<proteinExistence type="predicted"/>
<evidence type="ECO:0000313" key="2">
    <source>
        <dbReference type="Proteomes" id="UP000828390"/>
    </source>
</evidence>
<organism evidence="1 2">
    <name type="scientific">Dreissena polymorpha</name>
    <name type="common">Zebra mussel</name>
    <name type="synonym">Mytilus polymorpha</name>
    <dbReference type="NCBI Taxonomy" id="45954"/>
    <lineage>
        <taxon>Eukaryota</taxon>
        <taxon>Metazoa</taxon>
        <taxon>Spiralia</taxon>
        <taxon>Lophotrochozoa</taxon>
        <taxon>Mollusca</taxon>
        <taxon>Bivalvia</taxon>
        <taxon>Autobranchia</taxon>
        <taxon>Heteroconchia</taxon>
        <taxon>Euheterodonta</taxon>
        <taxon>Imparidentia</taxon>
        <taxon>Neoheterodontei</taxon>
        <taxon>Myida</taxon>
        <taxon>Dreissenoidea</taxon>
        <taxon>Dreissenidae</taxon>
        <taxon>Dreissena</taxon>
    </lineage>
</organism>
<sequence>MEKGDSYKTIAESYVDSVKGITDKRQWGSMATKTVSKTKTKRTGNVNHIVSFNKETECSCKKGRLCLVTETRPA</sequence>
<accession>A0A9D4I907</accession>
<comment type="caution">
    <text evidence="1">The sequence shown here is derived from an EMBL/GenBank/DDBJ whole genome shotgun (WGS) entry which is preliminary data.</text>
</comment>
<name>A0A9D4I907_DREPO</name>
<reference evidence="1" key="2">
    <citation type="submission" date="2020-11" db="EMBL/GenBank/DDBJ databases">
        <authorList>
            <person name="McCartney M.A."/>
            <person name="Auch B."/>
            <person name="Kono T."/>
            <person name="Mallez S."/>
            <person name="Becker A."/>
            <person name="Gohl D.M."/>
            <person name="Silverstein K.A.T."/>
            <person name="Koren S."/>
            <person name="Bechman K.B."/>
            <person name="Herman A."/>
            <person name="Abrahante J.E."/>
            <person name="Garbe J."/>
        </authorList>
    </citation>
    <scope>NUCLEOTIDE SEQUENCE</scope>
    <source>
        <strain evidence="1">Duluth1</strain>
        <tissue evidence="1">Whole animal</tissue>
    </source>
</reference>
<keyword evidence="2" id="KW-1185">Reference proteome</keyword>
<dbReference type="EMBL" id="JAIWYP010000010">
    <property type="protein sequence ID" value="KAH3752770.1"/>
    <property type="molecule type" value="Genomic_DNA"/>
</dbReference>
<reference evidence="1" key="1">
    <citation type="journal article" date="2019" name="bioRxiv">
        <title>The Genome of the Zebra Mussel, Dreissena polymorpha: A Resource for Invasive Species Research.</title>
        <authorList>
            <person name="McCartney M.A."/>
            <person name="Auch B."/>
            <person name="Kono T."/>
            <person name="Mallez S."/>
            <person name="Zhang Y."/>
            <person name="Obille A."/>
            <person name="Becker A."/>
            <person name="Abrahante J.E."/>
            <person name="Garbe J."/>
            <person name="Badalamenti J.P."/>
            <person name="Herman A."/>
            <person name="Mangelson H."/>
            <person name="Liachko I."/>
            <person name="Sullivan S."/>
            <person name="Sone E.D."/>
            <person name="Koren S."/>
            <person name="Silverstein K.A.T."/>
            <person name="Beckman K.B."/>
            <person name="Gohl D.M."/>
        </authorList>
    </citation>
    <scope>NUCLEOTIDE SEQUENCE</scope>
    <source>
        <strain evidence="1">Duluth1</strain>
        <tissue evidence="1">Whole animal</tissue>
    </source>
</reference>
<protein>
    <submittedName>
        <fullName evidence="1">Uncharacterized protein</fullName>
    </submittedName>
</protein>
<evidence type="ECO:0000313" key="1">
    <source>
        <dbReference type="EMBL" id="KAH3752770.1"/>
    </source>
</evidence>
<dbReference type="AlphaFoldDB" id="A0A9D4I907"/>
<gene>
    <name evidence="1" type="ORF">DPMN_187396</name>
</gene>